<dbReference type="InterPro" id="IPR036965">
    <property type="entry name" value="Terpene_synth_N_sf"/>
</dbReference>
<dbReference type="OrthoDB" id="1877784at2759"/>
<dbReference type="FunFam" id="1.50.10.130:FF:000001">
    <property type="entry name" value="Isoprene synthase, chloroplastic"/>
    <property type="match status" value="1"/>
</dbReference>
<evidence type="ECO:0000256" key="3">
    <source>
        <dbReference type="ARBA" id="ARBA00022842"/>
    </source>
</evidence>
<sequence>MQQTMSNRSLSLPTSVNGVKPSFTRLTANFHPSDRGDCFLSYIPTSTVELFVVQHLKAKSYTSFSPKSHLRYMQQTMSNGSLSLPTSTNGAKPPFTRPTANFPPSVWGDRFLSYVPTSAESDSHIQQAKLLKEDVRKTLVSPIDHNNFSFKLNFIDSVQRLGVSYHFEHEIDSVLSQIYDISTKDNNIIAHSDHLYQTALLFRLLRQHGYRISSSIFCKFQDQTGKFKKSLPDDIQGMLSLYEATELRCHGEYMLEEAHKFSFEQLTEFITTQISCSHAARVQHSLKQSLRRGLPRLEATYYMSYYEEDPSHDEKLLTFAKLDFNMLQELHLKEVSSLTKIVECCFWILGVYFEPQYSRWILTKVTALASIIDDLYDAYGTIEELELFTSAIERWNIGCLVDLPKYMQICYKAVLDVYEEIDLEMKKQEKVYLMKYAKKEMKRLVQALMAEARWCHTNHIPTMEEYMEVRGISIAYPFLMTLSFLGMEDTTEEVLMWATNGPTIIVASTTIARIMDDIVGDEFEQQREHVVSSIYCYMKQHKVSRKCAIEELQKLVENAWKDINDACFAPTQVPMNFLMRAVNFARVIDVLYKDEDNYTNAGGIMKDHIESLLVKKISL</sequence>
<evidence type="ECO:0008006" key="9">
    <source>
        <dbReference type="Google" id="ProtNLM"/>
    </source>
</evidence>
<dbReference type="GO" id="GO:0010333">
    <property type="term" value="F:terpene synthase activity"/>
    <property type="evidence" value="ECO:0007669"/>
    <property type="project" value="InterPro"/>
</dbReference>
<dbReference type="FunFam" id="1.10.600.10:FF:000007">
    <property type="entry name" value="Isoprene synthase, chloroplastic"/>
    <property type="match status" value="1"/>
</dbReference>
<dbReference type="CDD" id="cd00684">
    <property type="entry name" value="Terpene_cyclase_plant_C1"/>
    <property type="match status" value="1"/>
</dbReference>
<dbReference type="Gene3D" id="1.50.10.130">
    <property type="entry name" value="Terpene synthase, N-terminal domain"/>
    <property type="match status" value="1"/>
</dbReference>
<evidence type="ECO:0000256" key="1">
    <source>
        <dbReference type="ARBA" id="ARBA00001946"/>
    </source>
</evidence>
<evidence type="ECO:0000313" key="8">
    <source>
        <dbReference type="Proteomes" id="UP000000226"/>
    </source>
</evidence>
<dbReference type="SUPFAM" id="SSF48239">
    <property type="entry name" value="Terpenoid cyclases/Protein prenyltransferases"/>
    <property type="match status" value="1"/>
</dbReference>
<dbReference type="InterPro" id="IPR050148">
    <property type="entry name" value="Terpene_synthase-like"/>
</dbReference>
<dbReference type="Pfam" id="PF01397">
    <property type="entry name" value="Terpene_synth"/>
    <property type="match status" value="1"/>
</dbReference>
<dbReference type="InterPro" id="IPR044814">
    <property type="entry name" value="Terpene_cyclase_plant_C1"/>
</dbReference>
<dbReference type="SUPFAM" id="SSF48576">
    <property type="entry name" value="Terpenoid synthases"/>
    <property type="match status" value="1"/>
</dbReference>
<evidence type="ECO:0000259" key="6">
    <source>
        <dbReference type="Pfam" id="PF03936"/>
    </source>
</evidence>
<dbReference type="GO" id="GO:0009611">
    <property type="term" value="P:response to wounding"/>
    <property type="evidence" value="ECO:0007669"/>
    <property type="project" value="UniProtKB-ARBA"/>
</dbReference>
<feature type="domain" description="Terpene synthase metal-binding" evidence="6">
    <location>
        <begin position="340"/>
        <end position="562"/>
    </location>
</feature>
<dbReference type="SFLD" id="SFLDG01019">
    <property type="entry name" value="Terpene_Cyclase_Like_1_C_Termi"/>
    <property type="match status" value="1"/>
</dbReference>
<feature type="domain" description="Terpene synthase N-terminal" evidence="5">
    <location>
        <begin position="106"/>
        <end position="286"/>
    </location>
</feature>
<dbReference type="EMBL" id="CM002298">
    <property type="protein sequence ID" value="ESW05003.1"/>
    <property type="molecule type" value="Genomic_DNA"/>
</dbReference>
<dbReference type="Proteomes" id="UP000000226">
    <property type="component" value="Chromosome 11"/>
</dbReference>
<proteinExistence type="predicted"/>
<dbReference type="InterPro" id="IPR001906">
    <property type="entry name" value="Terpene_synth_N"/>
</dbReference>
<dbReference type="GO" id="GO:0000287">
    <property type="term" value="F:magnesium ion binding"/>
    <property type="evidence" value="ECO:0007669"/>
    <property type="project" value="InterPro"/>
</dbReference>
<keyword evidence="3" id="KW-0460">Magnesium</keyword>
<dbReference type="InterPro" id="IPR005630">
    <property type="entry name" value="Terpene_synthase_metal-bd"/>
</dbReference>
<evidence type="ECO:0000256" key="4">
    <source>
        <dbReference type="ARBA" id="ARBA00023239"/>
    </source>
</evidence>
<keyword evidence="8" id="KW-1185">Reference proteome</keyword>
<dbReference type="Pfam" id="PF03936">
    <property type="entry name" value="Terpene_synth_C"/>
    <property type="match status" value="1"/>
</dbReference>
<dbReference type="PANTHER" id="PTHR31225:SF221">
    <property type="entry name" value="(-)-GERMACRENE D SYNTHASE"/>
    <property type="match status" value="1"/>
</dbReference>
<protein>
    <recommendedName>
        <fullName evidence="9">Terpene synthase 2</fullName>
    </recommendedName>
</protein>
<dbReference type="eggNOG" id="ENOG502QUCN">
    <property type="taxonomic scope" value="Eukaryota"/>
</dbReference>
<accession>V7AJF3</accession>
<dbReference type="SFLD" id="SFLDS00005">
    <property type="entry name" value="Isoprenoid_Synthase_Type_I"/>
    <property type="match status" value="1"/>
</dbReference>
<dbReference type="InterPro" id="IPR008949">
    <property type="entry name" value="Isoprenoid_synthase_dom_sf"/>
</dbReference>
<evidence type="ECO:0000313" key="7">
    <source>
        <dbReference type="EMBL" id="ESW05003.1"/>
    </source>
</evidence>
<dbReference type="GO" id="GO:0016102">
    <property type="term" value="P:diterpenoid biosynthetic process"/>
    <property type="evidence" value="ECO:0007669"/>
    <property type="project" value="InterPro"/>
</dbReference>
<dbReference type="Gene3D" id="1.10.600.10">
    <property type="entry name" value="Farnesyl Diphosphate Synthase"/>
    <property type="match status" value="1"/>
</dbReference>
<dbReference type="InterPro" id="IPR008930">
    <property type="entry name" value="Terpenoid_cyclase/PrenylTrfase"/>
</dbReference>
<dbReference type="Gramene" id="ESW05003">
    <property type="protein sequence ID" value="ESW05003"/>
    <property type="gene ID" value="PHAVU_011G143500g"/>
</dbReference>
<gene>
    <name evidence="7" type="ORF">PHAVU_011G143500g</name>
</gene>
<dbReference type="GO" id="GO:0080027">
    <property type="term" value="P:response to herbivore"/>
    <property type="evidence" value="ECO:0007669"/>
    <property type="project" value="UniProtKB-ARBA"/>
</dbReference>
<dbReference type="AlphaFoldDB" id="V7AJF3"/>
<organism evidence="7 8">
    <name type="scientific">Phaseolus vulgaris</name>
    <name type="common">Kidney bean</name>
    <name type="synonym">French bean</name>
    <dbReference type="NCBI Taxonomy" id="3885"/>
    <lineage>
        <taxon>Eukaryota</taxon>
        <taxon>Viridiplantae</taxon>
        <taxon>Streptophyta</taxon>
        <taxon>Embryophyta</taxon>
        <taxon>Tracheophyta</taxon>
        <taxon>Spermatophyta</taxon>
        <taxon>Magnoliopsida</taxon>
        <taxon>eudicotyledons</taxon>
        <taxon>Gunneridae</taxon>
        <taxon>Pentapetalae</taxon>
        <taxon>rosids</taxon>
        <taxon>fabids</taxon>
        <taxon>Fabales</taxon>
        <taxon>Fabaceae</taxon>
        <taxon>Papilionoideae</taxon>
        <taxon>50 kb inversion clade</taxon>
        <taxon>NPAAA clade</taxon>
        <taxon>indigoferoid/millettioid clade</taxon>
        <taxon>Phaseoleae</taxon>
        <taxon>Phaseolus</taxon>
    </lineage>
</organism>
<dbReference type="STRING" id="3885.V7AJF3"/>
<keyword evidence="2" id="KW-0479">Metal-binding</keyword>
<comment type="cofactor">
    <cofactor evidence="1">
        <name>Mg(2+)</name>
        <dbReference type="ChEBI" id="CHEBI:18420"/>
    </cofactor>
</comment>
<dbReference type="InterPro" id="IPR034741">
    <property type="entry name" value="Terpene_cyclase-like_1_C"/>
</dbReference>
<name>V7AJF3_PHAVU</name>
<keyword evidence="4" id="KW-0456">Lyase</keyword>
<evidence type="ECO:0000259" key="5">
    <source>
        <dbReference type="Pfam" id="PF01397"/>
    </source>
</evidence>
<reference evidence="8" key="1">
    <citation type="journal article" date="2014" name="Nat. Genet.">
        <title>A reference genome for common bean and genome-wide analysis of dual domestications.</title>
        <authorList>
            <person name="Schmutz J."/>
            <person name="McClean P.E."/>
            <person name="Mamidi S."/>
            <person name="Wu G.A."/>
            <person name="Cannon S.B."/>
            <person name="Grimwood J."/>
            <person name="Jenkins J."/>
            <person name="Shu S."/>
            <person name="Song Q."/>
            <person name="Chavarro C."/>
            <person name="Torres-Torres M."/>
            <person name="Geffroy V."/>
            <person name="Moghaddam S.M."/>
            <person name="Gao D."/>
            <person name="Abernathy B."/>
            <person name="Barry K."/>
            <person name="Blair M."/>
            <person name="Brick M.A."/>
            <person name="Chovatia M."/>
            <person name="Gepts P."/>
            <person name="Goodstein D.M."/>
            <person name="Gonzales M."/>
            <person name="Hellsten U."/>
            <person name="Hyten D.L."/>
            <person name="Jia G."/>
            <person name="Kelly J.D."/>
            <person name="Kudrna D."/>
            <person name="Lee R."/>
            <person name="Richard M.M."/>
            <person name="Miklas P.N."/>
            <person name="Osorno J.M."/>
            <person name="Rodrigues J."/>
            <person name="Thareau V."/>
            <person name="Urrea C.A."/>
            <person name="Wang M."/>
            <person name="Yu Y."/>
            <person name="Zhang M."/>
            <person name="Wing R.A."/>
            <person name="Cregan P.B."/>
            <person name="Rokhsar D.S."/>
            <person name="Jackson S.A."/>
        </authorList>
    </citation>
    <scope>NUCLEOTIDE SEQUENCE [LARGE SCALE GENOMIC DNA]</scope>
    <source>
        <strain evidence="8">cv. G19833</strain>
    </source>
</reference>
<dbReference type="SMR" id="V7AJF3"/>
<dbReference type="PANTHER" id="PTHR31225">
    <property type="entry name" value="OS04G0344100 PROTEIN-RELATED"/>
    <property type="match status" value="1"/>
</dbReference>
<evidence type="ECO:0000256" key="2">
    <source>
        <dbReference type="ARBA" id="ARBA00022723"/>
    </source>
</evidence>